<organism evidence="1">
    <name type="scientific">marine sediment metagenome</name>
    <dbReference type="NCBI Taxonomy" id="412755"/>
    <lineage>
        <taxon>unclassified sequences</taxon>
        <taxon>metagenomes</taxon>
        <taxon>ecological metagenomes</taxon>
    </lineage>
</organism>
<protein>
    <submittedName>
        <fullName evidence="1">Uncharacterized protein</fullName>
    </submittedName>
</protein>
<sequence>MKEYKKDIVEKFGIRIRLVKYEKDKKEVWQETELSNIDKEPYWVEQVLLTYGIQPKHDEWGVFGGGPGMGDSAFKTLKEAEEFYGSILKLSDEEMTKKYPNIWYGA</sequence>
<reference evidence="1" key="1">
    <citation type="journal article" date="2014" name="Front. Microbiol.">
        <title>High frequency of phylogenetically diverse reductive dehalogenase-homologous genes in deep subseafloor sedimentary metagenomes.</title>
        <authorList>
            <person name="Kawai M."/>
            <person name="Futagami T."/>
            <person name="Toyoda A."/>
            <person name="Takaki Y."/>
            <person name="Nishi S."/>
            <person name="Hori S."/>
            <person name="Arai W."/>
            <person name="Tsubouchi T."/>
            <person name="Morono Y."/>
            <person name="Uchiyama I."/>
            <person name="Ito T."/>
            <person name="Fujiyama A."/>
            <person name="Inagaki F."/>
            <person name="Takami H."/>
        </authorList>
    </citation>
    <scope>NUCLEOTIDE SEQUENCE</scope>
    <source>
        <strain evidence="1">Expedition CK06-06</strain>
    </source>
</reference>
<dbReference type="AlphaFoldDB" id="X1AVG1"/>
<proteinExistence type="predicted"/>
<evidence type="ECO:0000313" key="1">
    <source>
        <dbReference type="EMBL" id="GAG86979.1"/>
    </source>
</evidence>
<dbReference type="EMBL" id="BART01015630">
    <property type="protein sequence ID" value="GAG86979.1"/>
    <property type="molecule type" value="Genomic_DNA"/>
</dbReference>
<accession>X1AVG1</accession>
<comment type="caution">
    <text evidence="1">The sequence shown here is derived from an EMBL/GenBank/DDBJ whole genome shotgun (WGS) entry which is preliminary data.</text>
</comment>
<name>X1AVG1_9ZZZZ</name>
<gene>
    <name evidence="1" type="ORF">S01H4_30306</name>
</gene>